<dbReference type="InterPro" id="IPR045036">
    <property type="entry name" value="Spartin-like"/>
</dbReference>
<feature type="region of interest" description="Disordered" evidence="1">
    <location>
        <begin position="295"/>
        <end position="351"/>
    </location>
</feature>
<evidence type="ECO:0000256" key="1">
    <source>
        <dbReference type="SAM" id="MobiDB-lite"/>
    </source>
</evidence>
<dbReference type="EMBL" id="SWLB01000022">
    <property type="protein sequence ID" value="KAF3324335.1"/>
    <property type="molecule type" value="Genomic_DNA"/>
</dbReference>
<comment type="caution">
    <text evidence="2">The sequence shown here is derived from an EMBL/GenBank/DDBJ whole genome shotgun (WGS) entry which is preliminary data.</text>
</comment>
<protein>
    <submittedName>
        <fullName evidence="2">Uncharacterized protein</fullName>
    </submittedName>
</protein>
<feature type="compositionally biased region" description="Basic and acidic residues" evidence="1">
    <location>
        <begin position="303"/>
        <end position="316"/>
    </location>
</feature>
<dbReference type="PANTHER" id="PTHR21068:SF49">
    <property type="entry name" value="SENESCENCE DOMAIN-CONTAINING PROTEIN"/>
    <property type="match status" value="1"/>
</dbReference>
<dbReference type="AlphaFoldDB" id="A0A833QGZ4"/>
<name>A0A833QGZ4_9POAL</name>
<sequence>MNHQTTEMASQEATSSLKVGKTTEHRMGSNTQLLAIDGNNPTALLVLCGEKFDSVQAFRSGDFSVNMVRLNNSKPISLLTCMVGDHQWMLAKDSLVASVGERRFVFGLPGFFYGMELASGEQEQKYETLGGIFARFCAYQDLTQMEPSEGPDDSTNPENDPWIAAYNKIQKLTNWRATTFGAPKTTPDSTPNDLTLYNKMERAVRTSAVVKLLGHSLLTGALHPTKHIQTGPTNTETVAFPTMWVVSDLLNALETGRTTANRAVPSDHDTEWWQVNVEGLMFLLRVMRAFGAKAAMADTKRKRGDEGGDERREKRGTGGSKSELIGGGRSKRPPCGGLSQMTGLRIGTCGN</sequence>
<gene>
    <name evidence="2" type="ORF">FCM35_KLT11802</name>
</gene>
<keyword evidence="3" id="KW-1185">Reference proteome</keyword>
<organism evidence="2 3">
    <name type="scientific">Carex littledalei</name>
    <dbReference type="NCBI Taxonomy" id="544730"/>
    <lineage>
        <taxon>Eukaryota</taxon>
        <taxon>Viridiplantae</taxon>
        <taxon>Streptophyta</taxon>
        <taxon>Embryophyta</taxon>
        <taxon>Tracheophyta</taxon>
        <taxon>Spermatophyta</taxon>
        <taxon>Magnoliopsida</taxon>
        <taxon>Liliopsida</taxon>
        <taxon>Poales</taxon>
        <taxon>Cyperaceae</taxon>
        <taxon>Cyperoideae</taxon>
        <taxon>Cariceae</taxon>
        <taxon>Carex</taxon>
        <taxon>Carex subgen. Euthyceras</taxon>
    </lineage>
</organism>
<proteinExistence type="predicted"/>
<reference evidence="2" key="1">
    <citation type="submission" date="2020-01" db="EMBL/GenBank/DDBJ databases">
        <title>Genome sequence of Kobresia littledalei, the first chromosome-level genome in the family Cyperaceae.</title>
        <authorList>
            <person name="Qu G."/>
        </authorList>
    </citation>
    <scope>NUCLEOTIDE SEQUENCE</scope>
    <source>
        <strain evidence="2">C.B.Clarke</strain>
        <tissue evidence="2">Leaf</tissue>
    </source>
</reference>
<dbReference type="OrthoDB" id="1902436at2759"/>
<feature type="compositionally biased region" description="Polar residues" evidence="1">
    <location>
        <begin position="1"/>
        <end position="17"/>
    </location>
</feature>
<accession>A0A833QGZ4</accession>
<feature type="region of interest" description="Disordered" evidence="1">
    <location>
        <begin position="1"/>
        <end position="21"/>
    </location>
</feature>
<dbReference type="PANTHER" id="PTHR21068">
    <property type="entry name" value="SPARTIN"/>
    <property type="match status" value="1"/>
</dbReference>
<evidence type="ECO:0000313" key="3">
    <source>
        <dbReference type="Proteomes" id="UP000623129"/>
    </source>
</evidence>
<dbReference type="GO" id="GO:0005886">
    <property type="term" value="C:plasma membrane"/>
    <property type="evidence" value="ECO:0007669"/>
    <property type="project" value="TreeGrafter"/>
</dbReference>
<evidence type="ECO:0000313" key="2">
    <source>
        <dbReference type="EMBL" id="KAF3324335.1"/>
    </source>
</evidence>
<dbReference type="Proteomes" id="UP000623129">
    <property type="component" value="Unassembled WGS sequence"/>
</dbReference>